<dbReference type="InterPro" id="IPR002328">
    <property type="entry name" value="ADH_Zn_CS"/>
</dbReference>
<dbReference type="Pfam" id="PF00107">
    <property type="entry name" value="ADH_zinc_N"/>
    <property type="match status" value="1"/>
</dbReference>
<dbReference type="InterPro" id="IPR013154">
    <property type="entry name" value="ADH-like_N"/>
</dbReference>
<evidence type="ECO:0000313" key="8">
    <source>
        <dbReference type="EMBL" id="QAA94572.1"/>
    </source>
</evidence>
<evidence type="ECO:0000256" key="3">
    <source>
        <dbReference type="ARBA" id="ARBA00022833"/>
    </source>
</evidence>
<keyword evidence="4" id="KW-0560">Oxidoreductase</keyword>
<reference evidence="8 9" key="1">
    <citation type="submission" date="2017-08" db="EMBL/GenBank/DDBJ databases">
        <authorList>
            <person name="Park S.-J."/>
            <person name="Kim H."/>
        </authorList>
    </citation>
    <scope>NUCLEOTIDE SEQUENCE [LARGE SCALE GENOMIC DNA]</scope>
    <source>
        <strain evidence="9">ye3</strain>
    </source>
</reference>
<dbReference type="GO" id="GO:0008270">
    <property type="term" value="F:zinc ion binding"/>
    <property type="evidence" value="ECO:0007669"/>
    <property type="project" value="InterPro"/>
</dbReference>
<evidence type="ECO:0000256" key="2">
    <source>
        <dbReference type="ARBA" id="ARBA00022723"/>
    </source>
</evidence>
<dbReference type="PROSITE" id="PS00059">
    <property type="entry name" value="ADH_ZINC"/>
    <property type="match status" value="1"/>
</dbReference>
<sequence>MKFNAAIHVASREPLVIDEVKLVRLGPNDVLVRVQAAGLCHTDWEAQQGNFATATPIILGHECAGVVEEVGSQVKAVKAGQKVACSVYPACGHCYYCRRQQPMLCEPVLASHKKGRLLDGLPRIEWNGQPLQQFMNVAAFAEYVIIPEYGAVPIPEEIPADRACILGCAVITGIGAVTRVAKVEYGASVAIIGCGPVGLNVVQGAKRVGASVVCAVDTSAERLEQARAMGATHCVNASSENLSEILADLTNGRNADYVFEAAGSEQAFQEALDATRVGGTLVLLGKVDPTSKVSLRFGSMMGDKRIIRSSLGGSCAHDDFSQYAHDYLHGTLELDSMITERMPLAEINTGLEKLARGELIRGVLVF</sequence>
<keyword evidence="2 6" id="KW-0479">Metal-binding</keyword>
<dbReference type="AlphaFoldDB" id="A0A410GE49"/>
<dbReference type="Proteomes" id="UP000283474">
    <property type="component" value="Chromosome"/>
</dbReference>
<dbReference type="InterPro" id="IPR013149">
    <property type="entry name" value="ADH-like_C"/>
</dbReference>
<dbReference type="SMART" id="SM00829">
    <property type="entry name" value="PKS_ER"/>
    <property type="match status" value="1"/>
</dbReference>
<proteinExistence type="inferred from homology"/>
<name>A0A410GE49_9BURK</name>
<evidence type="ECO:0000256" key="6">
    <source>
        <dbReference type="RuleBase" id="RU361277"/>
    </source>
</evidence>
<dbReference type="GO" id="GO:0051903">
    <property type="term" value="F:S-(hydroxymethyl)glutathione dehydrogenase [NAD(P)+] activity"/>
    <property type="evidence" value="ECO:0007669"/>
    <property type="project" value="TreeGrafter"/>
</dbReference>
<organism evidence="8 9">
    <name type="scientific">Pollutimonas thiosulfatoxidans</name>
    <dbReference type="NCBI Taxonomy" id="2028345"/>
    <lineage>
        <taxon>Bacteria</taxon>
        <taxon>Pseudomonadati</taxon>
        <taxon>Pseudomonadota</taxon>
        <taxon>Betaproteobacteria</taxon>
        <taxon>Burkholderiales</taxon>
        <taxon>Alcaligenaceae</taxon>
        <taxon>Pollutimonas</taxon>
    </lineage>
</organism>
<gene>
    <name evidence="8" type="ORF">CKA81_12580</name>
</gene>
<keyword evidence="5" id="KW-0520">NAD</keyword>
<dbReference type="OrthoDB" id="9770544at2"/>
<dbReference type="PANTHER" id="PTHR43880:SF12">
    <property type="entry name" value="ALCOHOL DEHYDROGENASE CLASS-3"/>
    <property type="match status" value="1"/>
</dbReference>
<dbReference type="SUPFAM" id="SSF51735">
    <property type="entry name" value="NAD(P)-binding Rossmann-fold domains"/>
    <property type="match status" value="1"/>
</dbReference>
<comment type="cofactor">
    <cofactor evidence="1 6">
        <name>Zn(2+)</name>
        <dbReference type="ChEBI" id="CHEBI:29105"/>
    </cofactor>
</comment>
<evidence type="ECO:0000256" key="4">
    <source>
        <dbReference type="ARBA" id="ARBA00023002"/>
    </source>
</evidence>
<dbReference type="InterPro" id="IPR036291">
    <property type="entry name" value="NAD(P)-bd_dom_sf"/>
</dbReference>
<dbReference type="GO" id="GO:0005829">
    <property type="term" value="C:cytosol"/>
    <property type="evidence" value="ECO:0007669"/>
    <property type="project" value="TreeGrafter"/>
</dbReference>
<dbReference type="Gene3D" id="3.40.50.720">
    <property type="entry name" value="NAD(P)-binding Rossmann-like Domain"/>
    <property type="match status" value="1"/>
</dbReference>
<comment type="similarity">
    <text evidence="6">Belongs to the zinc-containing alcohol dehydrogenase family.</text>
</comment>
<evidence type="ECO:0000313" key="9">
    <source>
        <dbReference type="Proteomes" id="UP000283474"/>
    </source>
</evidence>
<dbReference type="GO" id="GO:0046294">
    <property type="term" value="P:formaldehyde catabolic process"/>
    <property type="evidence" value="ECO:0007669"/>
    <property type="project" value="TreeGrafter"/>
</dbReference>
<keyword evidence="9" id="KW-1185">Reference proteome</keyword>
<evidence type="ECO:0000259" key="7">
    <source>
        <dbReference type="SMART" id="SM00829"/>
    </source>
</evidence>
<dbReference type="RefSeq" id="WP_128355569.1">
    <property type="nucleotide sequence ID" value="NZ_CP022987.1"/>
</dbReference>
<evidence type="ECO:0000256" key="5">
    <source>
        <dbReference type="ARBA" id="ARBA00023027"/>
    </source>
</evidence>
<dbReference type="FunFam" id="3.40.50.720:FF:000003">
    <property type="entry name" value="S-(hydroxymethyl)glutathione dehydrogenase"/>
    <property type="match status" value="1"/>
</dbReference>
<protein>
    <recommendedName>
        <fullName evidence="7">Enoyl reductase (ER) domain-containing protein</fullName>
    </recommendedName>
</protein>
<accession>A0A410GE49</accession>
<dbReference type="InterPro" id="IPR020843">
    <property type="entry name" value="ER"/>
</dbReference>
<dbReference type="InterPro" id="IPR011032">
    <property type="entry name" value="GroES-like_sf"/>
</dbReference>
<dbReference type="KEGG" id="pus:CKA81_12580"/>
<dbReference type="EMBL" id="CP022987">
    <property type="protein sequence ID" value="QAA94572.1"/>
    <property type="molecule type" value="Genomic_DNA"/>
</dbReference>
<dbReference type="PANTHER" id="PTHR43880">
    <property type="entry name" value="ALCOHOL DEHYDROGENASE"/>
    <property type="match status" value="1"/>
</dbReference>
<feature type="domain" description="Enoyl reductase (ER)" evidence="7">
    <location>
        <begin position="10"/>
        <end position="364"/>
    </location>
</feature>
<dbReference type="SUPFAM" id="SSF50129">
    <property type="entry name" value="GroES-like"/>
    <property type="match status" value="2"/>
</dbReference>
<evidence type="ECO:0000256" key="1">
    <source>
        <dbReference type="ARBA" id="ARBA00001947"/>
    </source>
</evidence>
<dbReference type="Gene3D" id="3.90.180.10">
    <property type="entry name" value="Medium-chain alcohol dehydrogenases, catalytic domain"/>
    <property type="match status" value="1"/>
</dbReference>
<dbReference type="Pfam" id="PF08240">
    <property type="entry name" value="ADH_N"/>
    <property type="match status" value="1"/>
</dbReference>
<keyword evidence="3 6" id="KW-0862">Zinc</keyword>